<feature type="domain" description="Insertion element IS402-like" evidence="2">
    <location>
        <begin position="15"/>
        <end position="92"/>
    </location>
</feature>
<evidence type="ECO:0000313" key="3">
    <source>
        <dbReference type="EMBL" id="GAA3572265.1"/>
    </source>
</evidence>
<evidence type="ECO:0000313" key="4">
    <source>
        <dbReference type="Proteomes" id="UP001500707"/>
    </source>
</evidence>
<dbReference type="PANTHER" id="PTHR46637">
    <property type="entry name" value="TIS1421-TRANSPOSASE PROTEIN A"/>
    <property type="match status" value="1"/>
</dbReference>
<evidence type="ECO:0000259" key="2">
    <source>
        <dbReference type="Pfam" id="PF13340"/>
    </source>
</evidence>
<evidence type="ECO:0000256" key="1">
    <source>
        <dbReference type="SAM" id="MobiDB-lite"/>
    </source>
</evidence>
<reference evidence="4" key="1">
    <citation type="journal article" date="2019" name="Int. J. Syst. Evol. Microbiol.">
        <title>The Global Catalogue of Microorganisms (GCM) 10K type strain sequencing project: providing services to taxonomists for standard genome sequencing and annotation.</title>
        <authorList>
            <consortium name="The Broad Institute Genomics Platform"/>
            <consortium name="The Broad Institute Genome Sequencing Center for Infectious Disease"/>
            <person name="Wu L."/>
            <person name="Ma J."/>
        </authorList>
    </citation>
    <scope>NUCLEOTIDE SEQUENCE [LARGE SCALE GENOMIC DNA]</scope>
    <source>
        <strain evidence="4">JCM 17656</strain>
    </source>
</reference>
<feature type="compositionally biased region" description="Basic residues" evidence="1">
    <location>
        <begin position="116"/>
        <end position="125"/>
    </location>
</feature>
<proteinExistence type="predicted"/>
<feature type="region of interest" description="Disordered" evidence="1">
    <location>
        <begin position="107"/>
        <end position="145"/>
    </location>
</feature>
<comment type="caution">
    <text evidence="3">The sequence shown here is derived from an EMBL/GenBank/DDBJ whole genome shotgun (WGS) entry which is preliminary data.</text>
</comment>
<sequence>MLRGGDHARRKPWEVSDELWAVIEPLLPKHERRYRYPGRKRIDDRKTLQGVLFVLYTGVQWEYPPQELGFGSGPTCWRRLAEWQEAGVWEELQRVLLDGLRAADRLDFSRPGPRPVGRRVRHRLAPRPPPLTDPLGSPRRHARCRPSARPLHDACSQASGFLKGPVRGLGRPGLRNDSIANWQTRLDRYCRTTPVRSSAGSMHDELAEVAGPEFWAGVGIGKTHHHHSW</sequence>
<dbReference type="Proteomes" id="UP001500707">
    <property type="component" value="Unassembled WGS sequence"/>
</dbReference>
<dbReference type="Pfam" id="PF13340">
    <property type="entry name" value="DUF4096"/>
    <property type="match status" value="1"/>
</dbReference>
<gene>
    <name evidence="3" type="ORF">GCM10022295_62510</name>
</gene>
<dbReference type="InterPro" id="IPR025161">
    <property type="entry name" value="IS402-like_dom"/>
</dbReference>
<keyword evidence="4" id="KW-1185">Reference proteome</keyword>
<accession>A0ABP6XTL1</accession>
<organism evidence="3 4">
    <name type="scientific">Streptomyces osmaniensis</name>
    <dbReference type="NCBI Taxonomy" id="593134"/>
    <lineage>
        <taxon>Bacteria</taxon>
        <taxon>Bacillati</taxon>
        <taxon>Actinomycetota</taxon>
        <taxon>Actinomycetes</taxon>
        <taxon>Kitasatosporales</taxon>
        <taxon>Streptomycetaceae</taxon>
        <taxon>Streptomyces</taxon>
    </lineage>
</organism>
<protein>
    <recommendedName>
        <fullName evidence="2">Insertion element IS402-like domain-containing protein</fullName>
    </recommendedName>
</protein>
<name>A0ABP6XTL1_9ACTN</name>
<dbReference type="InterPro" id="IPR052909">
    <property type="entry name" value="Transposase_6_like"/>
</dbReference>
<dbReference type="PANTHER" id="PTHR46637:SF1">
    <property type="entry name" value="BLL5188 PROTEIN"/>
    <property type="match status" value="1"/>
</dbReference>
<dbReference type="EMBL" id="BAABCE010000013">
    <property type="protein sequence ID" value="GAA3572265.1"/>
    <property type="molecule type" value="Genomic_DNA"/>
</dbReference>